<dbReference type="PANTHER" id="PTHR34406">
    <property type="entry name" value="PROTEIN YCEI"/>
    <property type="match status" value="1"/>
</dbReference>
<evidence type="ECO:0000256" key="1">
    <source>
        <dbReference type="SAM" id="SignalP"/>
    </source>
</evidence>
<evidence type="ECO:0000313" key="4">
    <source>
        <dbReference type="Proteomes" id="UP001561046"/>
    </source>
</evidence>
<dbReference type="EMBL" id="JBFYGN010000012">
    <property type="protein sequence ID" value="MEX8193578.1"/>
    <property type="molecule type" value="Genomic_DNA"/>
</dbReference>
<feature type="chain" id="PRO_5045060609" evidence="1">
    <location>
        <begin position="23"/>
        <end position="192"/>
    </location>
</feature>
<comment type="caution">
    <text evidence="3">The sequence shown here is derived from an EMBL/GenBank/DDBJ whole genome shotgun (WGS) entry which is preliminary data.</text>
</comment>
<dbReference type="Pfam" id="PF04264">
    <property type="entry name" value="YceI"/>
    <property type="match status" value="1"/>
</dbReference>
<proteinExistence type="predicted"/>
<gene>
    <name evidence="3" type="ORF">AB6724_12100</name>
</gene>
<dbReference type="SMART" id="SM00867">
    <property type="entry name" value="YceI"/>
    <property type="match status" value="1"/>
</dbReference>
<reference evidence="3 4" key="1">
    <citation type="journal article" date="2013" name="Int. J. Syst. Evol. Microbiol.">
        <title>Comamonas guangdongensis sp. nov., isolated from subterranean forest sediment, and emended description of the genus Comamonas.</title>
        <authorList>
            <person name="Zhang J."/>
            <person name="Wang Y."/>
            <person name="Zhou S."/>
            <person name="Wu C."/>
            <person name="He J."/>
            <person name="Li F."/>
        </authorList>
    </citation>
    <scope>NUCLEOTIDE SEQUENCE [LARGE SCALE GENOMIC DNA]</scope>
    <source>
        <strain evidence="3 4">CCTCC AB2011133</strain>
    </source>
</reference>
<organism evidence="3 4">
    <name type="scientific">Comamonas guangdongensis</name>
    <dbReference type="NCBI Taxonomy" id="510515"/>
    <lineage>
        <taxon>Bacteria</taxon>
        <taxon>Pseudomonadati</taxon>
        <taxon>Pseudomonadota</taxon>
        <taxon>Betaproteobacteria</taxon>
        <taxon>Burkholderiales</taxon>
        <taxon>Comamonadaceae</taxon>
        <taxon>Comamonas</taxon>
    </lineage>
</organism>
<dbReference type="InterPro" id="IPR036761">
    <property type="entry name" value="TTHA0802/YceI-like_sf"/>
</dbReference>
<feature type="domain" description="Lipid/polyisoprenoid-binding YceI-like" evidence="2">
    <location>
        <begin position="24"/>
        <end position="189"/>
    </location>
</feature>
<dbReference type="PANTHER" id="PTHR34406:SF1">
    <property type="entry name" value="PROTEIN YCEI"/>
    <property type="match status" value="1"/>
</dbReference>
<evidence type="ECO:0000313" key="3">
    <source>
        <dbReference type="EMBL" id="MEX8193578.1"/>
    </source>
</evidence>
<dbReference type="PROSITE" id="PS51257">
    <property type="entry name" value="PROKAR_LIPOPROTEIN"/>
    <property type="match status" value="1"/>
</dbReference>
<name>A0ABV3ZVV6_9BURK</name>
<dbReference type="RefSeq" id="WP_369338774.1">
    <property type="nucleotide sequence ID" value="NZ_JBFYGN010000012.1"/>
</dbReference>
<feature type="signal peptide" evidence="1">
    <location>
        <begin position="1"/>
        <end position="22"/>
    </location>
</feature>
<accession>A0ABV3ZVV6</accession>
<protein>
    <submittedName>
        <fullName evidence="3">YceI family protein</fullName>
    </submittedName>
</protein>
<dbReference type="Gene3D" id="2.40.128.110">
    <property type="entry name" value="Lipid/polyisoprenoid-binding, YceI-like"/>
    <property type="match status" value="1"/>
</dbReference>
<dbReference type="InterPro" id="IPR007372">
    <property type="entry name" value="Lipid/polyisoprenoid-bd_YceI"/>
</dbReference>
<keyword evidence="4" id="KW-1185">Reference proteome</keyword>
<evidence type="ECO:0000259" key="2">
    <source>
        <dbReference type="SMART" id="SM00867"/>
    </source>
</evidence>
<sequence length="192" mass="20741">MSKIAFCLAGLSAVACLHQAQAAEWTMDTAAGNRLEFIATFEQAPATGVFKDFAVRLDFDPEKPAGGHLDVSIRVASADMASVDINKAIATRDWFDFARYQQAEFHTDDIRRLSGDASAGRYLARGVLTLKGVRQPVEVPFAWMAVGAGAMLEGEFVLQRAAFGIGTGEWAATDTVGADVKVKFRVKLNKPL</sequence>
<dbReference type="SUPFAM" id="SSF101874">
    <property type="entry name" value="YceI-like"/>
    <property type="match status" value="1"/>
</dbReference>
<keyword evidence="1" id="KW-0732">Signal</keyword>
<dbReference type="Proteomes" id="UP001561046">
    <property type="component" value="Unassembled WGS sequence"/>
</dbReference>